<dbReference type="AlphaFoldDB" id="A0AA40CKK3"/>
<gene>
    <name evidence="2" type="ORF">B0T16DRAFT_394089</name>
</gene>
<feature type="region of interest" description="Disordered" evidence="1">
    <location>
        <begin position="77"/>
        <end position="120"/>
    </location>
</feature>
<accession>A0AA40CKK3</accession>
<reference evidence="2" key="1">
    <citation type="submission" date="2023-06" db="EMBL/GenBank/DDBJ databases">
        <title>Genome-scale phylogeny and comparative genomics of the fungal order Sordariales.</title>
        <authorList>
            <consortium name="Lawrence Berkeley National Laboratory"/>
            <person name="Hensen N."/>
            <person name="Bonometti L."/>
            <person name="Westerberg I."/>
            <person name="Brannstrom I.O."/>
            <person name="Guillou S."/>
            <person name="Cros-Aarteil S."/>
            <person name="Calhoun S."/>
            <person name="Haridas S."/>
            <person name="Kuo A."/>
            <person name="Mondo S."/>
            <person name="Pangilinan J."/>
            <person name="Riley R."/>
            <person name="Labutti K."/>
            <person name="Andreopoulos B."/>
            <person name="Lipzen A."/>
            <person name="Chen C."/>
            <person name="Yanf M."/>
            <person name="Daum C."/>
            <person name="Ng V."/>
            <person name="Clum A."/>
            <person name="Steindorff A."/>
            <person name="Ohm R."/>
            <person name="Martin F."/>
            <person name="Silar P."/>
            <person name="Natvig D."/>
            <person name="Lalanne C."/>
            <person name="Gautier V."/>
            <person name="Ament-Velasquez S.L."/>
            <person name="Kruys A."/>
            <person name="Hutchinson M.I."/>
            <person name="Powell A.J."/>
            <person name="Barry K."/>
            <person name="Miller A.N."/>
            <person name="Grigoriev I.V."/>
            <person name="Debuchy R."/>
            <person name="Gladieux P."/>
            <person name="Thoren M.H."/>
            <person name="Johannesson H."/>
        </authorList>
    </citation>
    <scope>NUCLEOTIDE SEQUENCE</scope>
    <source>
        <strain evidence="2">SMH2532-1</strain>
    </source>
</reference>
<evidence type="ECO:0000313" key="2">
    <source>
        <dbReference type="EMBL" id="KAK0641885.1"/>
    </source>
</evidence>
<name>A0AA40CKK3_9PEZI</name>
<protein>
    <submittedName>
        <fullName evidence="2">Uncharacterized protein</fullName>
    </submittedName>
</protein>
<evidence type="ECO:0000256" key="1">
    <source>
        <dbReference type="SAM" id="MobiDB-lite"/>
    </source>
</evidence>
<feature type="compositionally biased region" description="Acidic residues" evidence="1">
    <location>
        <begin position="102"/>
        <end position="117"/>
    </location>
</feature>
<organism evidence="2 3">
    <name type="scientific">Cercophora newfieldiana</name>
    <dbReference type="NCBI Taxonomy" id="92897"/>
    <lineage>
        <taxon>Eukaryota</taxon>
        <taxon>Fungi</taxon>
        <taxon>Dikarya</taxon>
        <taxon>Ascomycota</taxon>
        <taxon>Pezizomycotina</taxon>
        <taxon>Sordariomycetes</taxon>
        <taxon>Sordariomycetidae</taxon>
        <taxon>Sordariales</taxon>
        <taxon>Lasiosphaeriaceae</taxon>
        <taxon>Cercophora</taxon>
    </lineage>
</organism>
<feature type="region of interest" description="Disordered" evidence="1">
    <location>
        <begin position="11"/>
        <end position="31"/>
    </location>
</feature>
<keyword evidence="3" id="KW-1185">Reference proteome</keyword>
<proteinExistence type="predicted"/>
<comment type="caution">
    <text evidence="2">The sequence shown here is derived from an EMBL/GenBank/DDBJ whole genome shotgun (WGS) entry which is preliminary data.</text>
</comment>
<feature type="compositionally biased region" description="Basic and acidic residues" evidence="1">
    <location>
        <begin position="11"/>
        <end position="23"/>
    </location>
</feature>
<sequence length="278" mass="29990">MDDALDQHFHRAHGGDGHPDPEHCSQCQANSQRPQGELRNLQGQLVGYLYLSPAASDAIVITTTGGTNANSAAIAADGNGGAASSGTSNEDEEAESDKAAEEENEEESSEEADEESNDSTRLTTLSIALSAGATTSAPVGSYVIWQLAPPVQRIRRQPLQHTATRLQPPRLKATTNYGEEEPKPSNEQEGEEKAPEATGADSADETSGAYVRHGSDIREGTEQIQMVACCQVVWRLSREKRGSFEQRFRCIVECCRRSKSIVYGELKSSFVDRPAVAP</sequence>
<dbReference type="Proteomes" id="UP001174936">
    <property type="component" value="Unassembled WGS sequence"/>
</dbReference>
<dbReference type="EMBL" id="JAULSV010000006">
    <property type="protein sequence ID" value="KAK0641885.1"/>
    <property type="molecule type" value="Genomic_DNA"/>
</dbReference>
<evidence type="ECO:0000313" key="3">
    <source>
        <dbReference type="Proteomes" id="UP001174936"/>
    </source>
</evidence>
<feature type="region of interest" description="Disordered" evidence="1">
    <location>
        <begin position="159"/>
        <end position="207"/>
    </location>
</feature>
<feature type="compositionally biased region" description="Basic and acidic residues" evidence="1">
    <location>
        <begin position="180"/>
        <end position="195"/>
    </location>
</feature>